<evidence type="ECO:0000313" key="2">
    <source>
        <dbReference type="Proteomes" id="UP000735302"/>
    </source>
</evidence>
<organism evidence="1 2">
    <name type="scientific">Plakobranchus ocellatus</name>
    <dbReference type="NCBI Taxonomy" id="259542"/>
    <lineage>
        <taxon>Eukaryota</taxon>
        <taxon>Metazoa</taxon>
        <taxon>Spiralia</taxon>
        <taxon>Lophotrochozoa</taxon>
        <taxon>Mollusca</taxon>
        <taxon>Gastropoda</taxon>
        <taxon>Heterobranchia</taxon>
        <taxon>Euthyneura</taxon>
        <taxon>Panpulmonata</taxon>
        <taxon>Sacoglossa</taxon>
        <taxon>Placobranchoidea</taxon>
        <taxon>Plakobranchidae</taxon>
        <taxon>Plakobranchus</taxon>
    </lineage>
</organism>
<gene>
    <name evidence="1" type="ORF">PoB_007345100</name>
</gene>
<keyword evidence="1" id="KW-0808">Transferase</keyword>
<proteinExistence type="predicted"/>
<dbReference type="EMBL" id="BLXT01008249">
    <property type="protein sequence ID" value="GFO46946.1"/>
    <property type="molecule type" value="Genomic_DNA"/>
</dbReference>
<dbReference type="AlphaFoldDB" id="A0AAV4DSS3"/>
<comment type="caution">
    <text evidence="1">The sequence shown here is derived from an EMBL/GenBank/DDBJ whole genome shotgun (WGS) entry which is preliminary data.</text>
</comment>
<protein>
    <submittedName>
        <fullName evidence="1">Reverse transcriptase</fullName>
    </submittedName>
</protein>
<keyword evidence="2" id="KW-1185">Reference proteome</keyword>
<keyword evidence="1" id="KW-0548">Nucleotidyltransferase</keyword>
<reference evidence="1 2" key="1">
    <citation type="journal article" date="2021" name="Elife">
        <title>Chloroplast acquisition without the gene transfer in kleptoplastic sea slugs, Plakobranchus ocellatus.</title>
        <authorList>
            <person name="Maeda T."/>
            <person name="Takahashi S."/>
            <person name="Yoshida T."/>
            <person name="Shimamura S."/>
            <person name="Takaki Y."/>
            <person name="Nagai Y."/>
            <person name="Toyoda A."/>
            <person name="Suzuki Y."/>
            <person name="Arimoto A."/>
            <person name="Ishii H."/>
            <person name="Satoh N."/>
            <person name="Nishiyama T."/>
            <person name="Hasebe M."/>
            <person name="Maruyama T."/>
            <person name="Minagawa J."/>
            <person name="Obokata J."/>
            <person name="Shigenobu S."/>
        </authorList>
    </citation>
    <scope>NUCLEOTIDE SEQUENCE [LARGE SCALE GENOMIC DNA]</scope>
</reference>
<evidence type="ECO:0000313" key="1">
    <source>
        <dbReference type="EMBL" id="GFO46946.1"/>
    </source>
</evidence>
<dbReference type="GO" id="GO:0003964">
    <property type="term" value="F:RNA-directed DNA polymerase activity"/>
    <property type="evidence" value="ECO:0007669"/>
    <property type="project" value="UniProtKB-KW"/>
</dbReference>
<accession>A0AAV4DSS3</accession>
<dbReference type="Proteomes" id="UP000735302">
    <property type="component" value="Unassembled WGS sequence"/>
</dbReference>
<keyword evidence="1" id="KW-0695">RNA-directed DNA polymerase</keyword>
<name>A0AAV4DSS3_9GAST</name>
<sequence>MSLVFTYFTKSWCGNAAGKNTLRNSLLHGCDNCESSSNLLEWSKHRKVTQETGLKPDIVFLSNTTRQIILVDVTVPYESRMEQANIIISKRKIQDSSKELEKAGYYVYIVLNH</sequence>